<accession>A0A6S6UI83</accession>
<feature type="domain" description="ATP-dependent helicase C-terminal" evidence="3">
    <location>
        <begin position="83"/>
        <end position="212"/>
    </location>
</feature>
<proteinExistence type="inferred from homology"/>
<keyword evidence="4" id="KW-0378">Hydrolase</keyword>
<dbReference type="GO" id="GO:0006281">
    <property type="term" value="P:DNA repair"/>
    <property type="evidence" value="ECO:0007669"/>
    <property type="project" value="TreeGrafter"/>
</dbReference>
<dbReference type="AlphaFoldDB" id="A0A6S6UI83"/>
<feature type="non-terminal residue" evidence="4">
    <location>
        <position position="1"/>
    </location>
</feature>
<organism evidence="4">
    <name type="scientific">uncultured Thiotrichaceae bacterium</name>
    <dbReference type="NCBI Taxonomy" id="298394"/>
    <lineage>
        <taxon>Bacteria</taxon>
        <taxon>Pseudomonadati</taxon>
        <taxon>Pseudomonadota</taxon>
        <taxon>Gammaproteobacteria</taxon>
        <taxon>Thiotrichales</taxon>
        <taxon>Thiotrichaceae</taxon>
        <taxon>environmental samples</taxon>
    </lineage>
</organism>
<dbReference type="InterPro" id="IPR045028">
    <property type="entry name" value="DinG/Rad3-like"/>
</dbReference>
<evidence type="ECO:0000256" key="2">
    <source>
        <dbReference type="SAM" id="MobiDB-lite"/>
    </source>
</evidence>
<dbReference type="GO" id="GO:0005524">
    <property type="term" value="F:ATP binding"/>
    <property type="evidence" value="ECO:0007669"/>
    <property type="project" value="InterPro"/>
</dbReference>
<evidence type="ECO:0000259" key="3">
    <source>
        <dbReference type="SMART" id="SM00491"/>
    </source>
</evidence>
<dbReference type="PANTHER" id="PTHR11472:SF34">
    <property type="entry name" value="REGULATOR OF TELOMERE ELONGATION HELICASE 1"/>
    <property type="match status" value="1"/>
</dbReference>
<dbReference type="SUPFAM" id="SSF52540">
    <property type="entry name" value="P-loop containing nucleoside triphosphate hydrolases"/>
    <property type="match status" value="1"/>
</dbReference>
<dbReference type="Gene3D" id="3.40.50.300">
    <property type="entry name" value="P-loop containing nucleotide triphosphate hydrolases"/>
    <property type="match status" value="1"/>
</dbReference>
<keyword evidence="4" id="KW-0347">Helicase</keyword>
<gene>
    <name evidence="4" type="ORF">HELGO_WM66022</name>
</gene>
<keyword evidence="4" id="KW-0067">ATP-binding</keyword>
<keyword evidence="4" id="KW-0547">Nucleotide-binding</keyword>
<protein>
    <submittedName>
        <fullName evidence="4">DinG family ATP-dependent helicase YoaA</fullName>
    </submittedName>
</protein>
<dbReference type="SMART" id="SM00491">
    <property type="entry name" value="HELICc2"/>
    <property type="match status" value="1"/>
</dbReference>
<dbReference type="GO" id="GO:0003676">
    <property type="term" value="F:nucleic acid binding"/>
    <property type="evidence" value="ECO:0007669"/>
    <property type="project" value="InterPro"/>
</dbReference>
<sequence length="264" mass="29510">WVLTSATLAVGDSFDHFTSRLGLGEAKTLQLDSPFDYWNNSLLYLPPGLPEPQQHDFISSMVDAALPVIKAAEGRTFILFTSYRAMNEAAELLKDELDYPLLVQGDSPPRDMIEKFRNLGNAVLLGTASFWEGVDVRGEALSCVIIDKLPFAAPNDPVLEARLNTLREQGSNPFAEQQLPHAVITLKQGVGRLIRDQADRGVLMICDNRLRTRSYGYTFLNSLPRMPRTQKIEVVQRFFSREKPLSAPEAPEQRTSYAPADSEL</sequence>
<dbReference type="InterPro" id="IPR027417">
    <property type="entry name" value="P-loop_NTPase"/>
</dbReference>
<dbReference type="Pfam" id="PF13307">
    <property type="entry name" value="Helicase_C_2"/>
    <property type="match status" value="1"/>
</dbReference>
<dbReference type="FunFam" id="3.40.50.300:FF:000466">
    <property type="entry name" value="ATP-dependent DNA helicase"/>
    <property type="match status" value="1"/>
</dbReference>
<dbReference type="GO" id="GO:0003678">
    <property type="term" value="F:DNA helicase activity"/>
    <property type="evidence" value="ECO:0007669"/>
    <property type="project" value="TreeGrafter"/>
</dbReference>
<reference evidence="4" key="1">
    <citation type="submission" date="2020-01" db="EMBL/GenBank/DDBJ databases">
        <authorList>
            <person name="Meier V. D."/>
            <person name="Meier V D."/>
        </authorList>
    </citation>
    <scope>NUCLEOTIDE SEQUENCE</scope>
    <source>
        <strain evidence="4">HLG_WM_MAG_08</strain>
    </source>
</reference>
<comment type="similarity">
    <text evidence="1">Belongs to the helicase family. DinG subfamily.</text>
</comment>
<feature type="region of interest" description="Disordered" evidence="2">
    <location>
        <begin position="243"/>
        <end position="264"/>
    </location>
</feature>
<dbReference type="EMBL" id="CACVAV010000436">
    <property type="protein sequence ID" value="CAA6826969.1"/>
    <property type="molecule type" value="Genomic_DNA"/>
</dbReference>
<name>A0A6S6UI83_9GAMM</name>
<dbReference type="InterPro" id="IPR006555">
    <property type="entry name" value="ATP-dep_Helicase_C"/>
</dbReference>
<evidence type="ECO:0000313" key="4">
    <source>
        <dbReference type="EMBL" id="CAA6826969.1"/>
    </source>
</evidence>
<dbReference type="PANTHER" id="PTHR11472">
    <property type="entry name" value="DNA REPAIR DEAD HELICASE RAD3/XP-D SUBFAMILY MEMBER"/>
    <property type="match status" value="1"/>
</dbReference>
<evidence type="ECO:0000256" key="1">
    <source>
        <dbReference type="ARBA" id="ARBA00038058"/>
    </source>
</evidence>
<dbReference type="GO" id="GO:0016818">
    <property type="term" value="F:hydrolase activity, acting on acid anhydrides, in phosphorus-containing anhydrides"/>
    <property type="evidence" value="ECO:0007669"/>
    <property type="project" value="InterPro"/>
</dbReference>